<comment type="caution">
    <text evidence="2">The sequence shown here is derived from an EMBL/GenBank/DDBJ whole genome shotgun (WGS) entry which is preliminary data.</text>
</comment>
<dbReference type="EMBL" id="JAIWYP010000002">
    <property type="protein sequence ID" value="KAH3870315.1"/>
    <property type="molecule type" value="Genomic_DNA"/>
</dbReference>
<keyword evidence="3" id="KW-1185">Reference proteome</keyword>
<organism evidence="2 3">
    <name type="scientific">Dreissena polymorpha</name>
    <name type="common">Zebra mussel</name>
    <name type="synonym">Mytilus polymorpha</name>
    <dbReference type="NCBI Taxonomy" id="45954"/>
    <lineage>
        <taxon>Eukaryota</taxon>
        <taxon>Metazoa</taxon>
        <taxon>Spiralia</taxon>
        <taxon>Lophotrochozoa</taxon>
        <taxon>Mollusca</taxon>
        <taxon>Bivalvia</taxon>
        <taxon>Autobranchia</taxon>
        <taxon>Heteroconchia</taxon>
        <taxon>Euheterodonta</taxon>
        <taxon>Imparidentia</taxon>
        <taxon>Neoheterodontei</taxon>
        <taxon>Myida</taxon>
        <taxon>Dreissenoidea</taxon>
        <taxon>Dreissenidae</taxon>
        <taxon>Dreissena</taxon>
    </lineage>
</organism>
<gene>
    <name evidence="2" type="ORF">DPMN_033497</name>
</gene>
<dbReference type="AlphaFoldDB" id="A0A9D4RL72"/>
<dbReference type="Proteomes" id="UP000828390">
    <property type="component" value="Unassembled WGS sequence"/>
</dbReference>
<reference evidence="2" key="1">
    <citation type="journal article" date="2019" name="bioRxiv">
        <title>The Genome of the Zebra Mussel, Dreissena polymorpha: A Resource for Invasive Species Research.</title>
        <authorList>
            <person name="McCartney M.A."/>
            <person name="Auch B."/>
            <person name="Kono T."/>
            <person name="Mallez S."/>
            <person name="Zhang Y."/>
            <person name="Obille A."/>
            <person name="Becker A."/>
            <person name="Abrahante J.E."/>
            <person name="Garbe J."/>
            <person name="Badalamenti J.P."/>
            <person name="Herman A."/>
            <person name="Mangelson H."/>
            <person name="Liachko I."/>
            <person name="Sullivan S."/>
            <person name="Sone E.D."/>
            <person name="Koren S."/>
            <person name="Silverstein K.A.T."/>
            <person name="Beckman K.B."/>
            <person name="Gohl D.M."/>
        </authorList>
    </citation>
    <scope>NUCLEOTIDE SEQUENCE</scope>
    <source>
        <strain evidence="2">Duluth1</strain>
        <tissue evidence="2">Whole animal</tissue>
    </source>
</reference>
<evidence type="ECO:0000313" key="3">
    <source>
        <dbReference type="Proteomes" id="UP000828390"/>
    </source>
</evidence>
<feature type="region of interest" description="Disordered" evidence="1">
    <location>
        <begin position="86"/>
        <end position="106"/>
    </location>
</feature>
<evidence type="ECO:0000256" key="1">
    <source>
        <dbReference type="SAM" id="MobiDB-lite"/>
    </source>
</evidence>
<reference evidence="2" key="2">
    <citation type="submission" date="2020-11" db="EMBL/GenBank/DDBJ databases">
        <authorList>
            <person name="McCartney M.A."/>
            <person name="Auch B."/>
            <person name="Kono T."/>
            <person name="Mallez S."/>
            <person name="Becker A."/>
            <person name="Gohl D.M."/>
            <person name="Silverstein K.A.T."/>
            <person name="Koren S."/>
            <person name="Bechman K.B."/>
            <person name="Herman A."/>
            <person name="Abrahante J.E."/>
            <person name="Garbe J."/>
        </authorList>
    </citation>
    <scope>NUCLEOTIDE SEQUENCE</scope>
    <source>
        <strain evidence="2">Duluth1</strain>
        <tissue evidence="2">Whole animal</tissue>
    </source>
</reference>
<accession>A0A9D4RL72</accession>
<sequence length="106" mass="12012">MQQMAGELAHHLGRRATDKPLSNCMLFCYLKRWDSRISTLKPSALDSNRAKPSTPEIVSKYFENLEVAIAEYGLQERPDCVYNLDETGISPEHRPPNIIAPIKKKA</sequence>
<evidence type="ECO:0000313" key="2">
    <source>
        <dbReference type="EMBL" id="KAH3870315.1"/>
    </source>
</evidence>
<proteinExistence type="predicted"/>
<protein>
    <submittedName>
        <fullName evidence="2">Uncharacterized protein</fullName>
    </submittedName>
</protein>
<name>A0A9D4RL72_DREPO</name>